<dbReference type="Pfam" id="PF00106">
    <property type="entry name" value="adh_short"/>
    <property type="match status" value="1"/>
</dbReference>
<accession>A0A494UNL2</accession>
<dbReference type="GO" id="GO:0016491">
    <property type="term" value="F:oxidoreductase activity"/>
    <property type="evidence" value="ECO:0007669"/>
    <property type="project" value="UniProtKB-KW"/>
</dbReference>
<name>A0A494UNL2_9ACTN</name>
<dbReference type="KEGG" id="sfug:CNQ36_00255"/>
<dbReference type="InterPro" id="IPR057326">
    <property type="entry name" value="KR_dom"/>
</dbReference>
<dbReference type="CDD" id="cd05233">
    <property type="entry name" value="SDR_c"/>
    <property type="match status" value="1"/>
</dbReference>
<dbReference type="GO" id="GO:0016020">
    <property type="term" value="C:membrane"/>
    <property type="evidence" value="ECO:0007669"/>
    <property type="project" value="TreeGrafter"/>
</dbReference>
<dbReference type="InterPro" id="IPR036291">
    <property type="entry name" value="NAD(P)-bd_dom_sf"/>
</dbReference>
<evidence type="ECO:0000256" key="1">
    <source>
        <dbReference type="ARBA" id="ARBA00006484"/>
    </source>
</evidence>
<dbReference type="PANTHER" id="PTHR44196:SF1">
    <property type="entry name" value="DEHYDROGENASE_REDUCTASE SDR FAMILY MEMBER 7B"/>
    <property type="match status" value="1"/>
</dbReference>
<dbReference type="InterPro" id="IPR002347">
    <property type="entry name" value="SDR_fam"/>
</dbReference>
<protein>
    <submittedName>
        <fullName evidence="5">Short-chain dehydrogenase</fullName>
    </submittedName>
</protein>
<feature type="domain" description="Ketoreductase" evidence="4">
    <location>
        <begin position="13"/>
        <end position="199"/>
    </location>
</feature>
<gene>
    <name evidence="5" type="ORF">CNQ36_00255</name>
</gene>
<evidence type="ECO:0000259" key="4">
    <source>
        <dbReference type="SMART" id="SM00822"/>
    </source>
</evidence>
<comment type="similarity">
    <text evidence="1 3">Belongs to the short-chain dehydrogenases/reductases (SDR) family.</text>
</comment>
<evidence type="ECO:0000313" key="5">
    <source>
        <dbReference type="EMBL" id="AYL34006.1"/>
    </source>
</evidence>
<dbReference type="PANTHER" id="PTHR44196">
    <property type="entry name" value="DEHYDROGENASE/REDUCTASE SDR FAMILY MEMBER 7B"/>
    <property type="match status" value="1"/>
</dbReference>
<dbReference type="EMBL" id="CP023407">
    <property type="protein sequence ID" value="AYL34006.1"/>
    <property type="molecule type" value="Genomic_DNA"/>
</dbReference>
<dbReference type="FunFam" id="3.40.50.720:FF:000084">
    <property type="entry name" value="Short-chain dehydrogenase reductase"/>
    <property type="match status" value="1"/>
</dbReference>
<sequence>MSTSSGIRTYRDATAIITGAASGIGRALAEELVARGCEVVLADLQIEQAEEVAAALRKTGGKATAAWLDVTDHAKFEQLVKETVARTGRLDYLFNNAGITHGMGAGARHYRVEDWRRMIDVNVGGVVNGVQAAYNLMIDQGFGHIVNTASLAGLVPSAGTTSYVTTKHAVVGLSHNLRIEAAQLGVRVSVLCPGVIRTPLIEGGVYGRSVEGVTREMTRDMWEEQKPISPKEFVTKSLDAVARNKGIIVVPAVWKLFWWLFRLSPSLCVSIATKKFRDLGRSGTAGG</sequence>
<dbReference type="SUPFAM" id="SSF51735">
    <property type="entry name" value="NAD(P)-binding Rossmann-fold domains"/>
    <property type="match status" value="1"/>
</dbReference>
<evidence type="ECO:0000313" key="6">
    <source>
        <dbReference type="Proteomes" id="UP000282170"/>
    </source>
</evidence>
<dbReference type="Gene3D" id="3.40.50.720">
    <property type="entry name" value="NAD(P)-binding Rossmann-like Domain"/>
    <property type="match status" value="1"/>
</dbReference>
<organism evidence="5 6">
    <name type="scientific">Streptomyces fungicidicus</name>
    <dbReference type="NCBI Taxonomy" id="68203"/>
    <lineage>
        <taxon>Bacteria</taxon>
        <taxon>Bacillati</taxon>
        <taxon>Actinomycetota</taxon>
        <taxon>Actinomycetes</taxon>
        <taxon>Kitasatosporales</taxon>
        <taxon>Streptomycetaceae</taxon>
        <taxon>Streptomyces</taxon>
    </lineage>
</organism>
<dbReference type="PRINTS" id="PR00080">
    <property type="entry name" value="SDRFAMILY"/>
</dbReference>
<proteinExistence type="inferred from homology"/>
<keyword evidence="6" id="KW-1185">Reference proteome</keyword>
<dbReference type="Proteomes" id="UP000282170">
    <property type="component" value="Chromosome"/>
</dbReference>
<dbReference type="GeneID" id="93881200"/>
<dbReference type="RefSeq" id="WP_121544425.1">
    <property type="nucleotide sequence ID" value="NZ_CP023407.1"/>
</dbReference>
<dbReference type="PROSITE" id="PS00061">
    <property type="entry name" value="ADH_SHORT"/>
    <property type="match status" value="1"/>
</dbReference>
<evidence type="ECO:0000256" key="2">
    <source>
        <dbReference type="ARBA" id="ARBA00023002"/>
    </source>
</evidence>
<keyword evidence="2" id="KW-0560">Oxidoreductase</keyword>
<dbReference type="InterPro" id="IPR020904">
    <property type="entry name" value="Sc_DH/Rdtase_CS"/>
</dbReference>
<dbReference type="SMART" id="SM00822">
    <property type="entry name" value="PKS_KR"/>
    <property type="match status" value="1"/>
</dbReference>
<dbReference type="PRINTS" id="PR00081">
    <property type="entry name" value="GDHRDH"/>
</dbReference>
<dbReference type="AlphaFoldDB" id="A0A494UNL2"/>
<reference evidence="5 6" key="1">
    <citation type="submission" date="2017-09" db="EMBL/GenBank/DDBJ databases">
        <authorList>
            <person name="Zhang H."/>
            <person name="Hu S."/>
            <person name="Xu J."/>
            <person name="He Z."/>
        </authorList>
    </citation>
    <scope>NUCLEOTIDE SEQUENCE [LARGE SCALE GENOMIC DNA]</scope>
    <source>
        <strain evidence="5 6">TXX3120</strain>
    </source>
</reference>
<evidence type="ECO:0000256" key="3">
    <source>
        <dbReference type="RuleBase" id="RU000363"/>
    </source>
</evidence>